<dbReference type="GO" id="GO:0016491">
    <property type="term" value="F:oxidoreductase activity"/>
    <property type="evidence" value="ECO:0007669"/>
    <property type="project" value="InterPro"/>
</dbReference>
<dbReference type="Pfam" id="PF09995">
    <property type="entry name" value="MPAB_Lcp_cat"/>
    <property type="match status" value="1"/>
</dbReference>
<dbReference type="AlphaFoldDB" id="A0A6J6F3I6"/>
<reference evidence="2" key="1">
    <citation type="submission" date="2020-05" db="EMBL/GenBank/DDBJ databases">
        <authorList>
            <person name="Chiriac C."/>
            <person name="Salcher M."/>
            <person name="Ghai R."/>
            <person name="Kavagutti S V."/>
        </authorList>
    </citation>
    <scope>NUCLEOTIDE SEQUENCE</scope>
</reference>
<dbReference type="EMBL" id="CAEZUE010000002">
    <property type="protein sequence ID" value="CAB4583086.1"/>
    <property type="molecule type" value="Genomic_DNA"/>
</dbReference>
<evidence type="ECO:0000313" key="2">
    <source>
        <dbReference type="EMBL" id="CAB4583086.1"/>
    </source>
</evidence>
<name>A0A6J6F3I6_9ZZZZ</name>
<organism evidence="2">
    <name type="scientific">freshwater metagenome</name>
    <dbReference type="NCBI Taxonomy" id="449393"/>
    <lineage>
        <taxon>unclassified sequences</taxon>
        <taxon>metagenomes</taxon>
        <taxon>ecological metagenomes</taxon>
    </lineage>
</organism>
<proteinExistence type="predicted"/>
<accession>A0A6J6F3I6</accession>
<dbReference type="InterPro" id="IPR018713">
    <property type="entry name" value="MPAB/Lcp_cat_dom"/>
</dbReference>
<dbReference type="PANTHER" id="PTHR36151">
    <property type="entry name" value="BLR2777 PROTEIN"/>
    <property type="match status" value="1"/>
</dbReference>
<evidence type="ECO:0000259" key="1">
    <source>
        <dbReference type="Pfam" id="PF09995"/>
    </source>
</evidence>
<protein>
    <submittedName>
        <fullName evidence="2">Unannotated protein</fullName>
    </submittedName>
</protein>
<dbReference type="PANTHER" id="PTHR36151:SF3">
    <property type="entry name" value="ER-BOUND OXYGENASE MPAB_MPAB'_RUBBER OXYGENASE CATALYTIC DOMAIN-CONTAINING PROTEIN"/>
    <property type="match status" value="1"/>
</dbReference>
<gene>
    <name evidence="2" type="ORF">UFOPK1788_00026</name>
</gene>
<feature type="domain" description="ER-bound oxygenase mpaB/mpaB'/Rubber oxygenase catalytic" evidence="1">
    <location>
        <begin position="49"/>
        <end position="284"/>
    </location>
</feature>
<sequence>MTVLSTIQDRLALRFKNLLSGSTDGNPPWLEVVARGDEPGHFLPTDAPWVVHRDFGTLVGGVRALLVQALHPGSLAGVMQHSRYASEPLGRLAGTIRWLTVTTFASLPEALREGSRVVRLHNSVTGEYESPVQGRIAYRADDSDLLEWVHIAFMESFLTAHEWYSHVPLPRGNRATGADNYIDQWGISVKALGFEDVPHSRAEMDARLEQIAAAGVLTVTDDTRAVIAFIRNPPLPRAFKPVYRLLYEAAVASLRPEYRQLLGLRAWPTFVIVPVGRALLRLMRFAIGPKSPIEEAAIERLVRIGVLDGH</sequence>